<dbReference type="Proteomes" id="UP000234748">
    <property type="component" value="Unassembled WGS sequence"/>
</dbReference>
<accession>A0A2N5M0D4</accession>
<protein>
    <recommendedName>
        <fullName evidence="3">Radical SAM protein</fullName>
    </recommendedName>
</protein>
<organism evidence="1 2">
    <name type="scientific">Peribacillus deserti</name>
    <dbReference type="NCBI Taxonomy" id="673318"/>
    <lineage>
        <taxon>Bacteria</taxon>
        <taxon>Bacillati</taxon>
        <taxon>Bacillota</taxon>
        <taxon>Bacilli</taxon>
        <taxon>Bacillales</taxon>
        <taxon>Bacillaceae</taxon>
        <taxon>Peribacillus</taxon>
    </lineage>
</organism>
<dbReference type="RefSeq" id="WP_101645509.1">
    <property type="nucleotide sequence ID" value="NZ_PGUY01000076.1"/>
</dbReference>
<evidence type="ECO:0008006" key="3">
    <source>
        <dbReference type="Google" id="ProtNLM"/>
    </source>
</evidence>
<evidence type="ECO:0000313" key="1">
    <source>
        <dbReference type="EMBL" id="PLT27837.1"/>
    </source>
</evidence>
<evidence type="ECO:0000313" key="2">
    <source>
        <dbReference type="Proteomes" id="UP000234748"/>
    </source>
</evidence>
<proteinExistence type="predicted"/>
<dbReference type="EMBL" id="PGUY01000076">
    <property type="protein sequence ID" value="PLT27837.1"/>
    <property type="molecule type" value="Genomic_DNA"/>
</dbReference>
<dbReference type="AlphaFoldDB" id="A0A2N5M0D4"/>
<keyword evidence="2" id="KW-1185">Reference proteome</keyword>
<reference evidence="1 2" key="1">
    <citation type="submission" date="2017-11" db="EMBL/GenBank/DDBJ databases">
        <title>Comparitive Functional Genomics of Dry Heat Resistant strains isolated from the Viking Spacecraft.</title>
        <authorList>
            <person name="Seuylemezian A."/>
            <person name="Cooper K."/>
            <person name="Vaishampayan P."/>
        </authorList>
    </citation>
    <scope>NUCLEOTIDE SEQUENCE [LARGE SCALE GENOMIC DNA]</scope>
    <source>
        <strain evidence="1 2">V1-29</strain>
    </source>
</reference>
<gene>
    <name evidence="1" type="ORF">CUU66_21855</name>
</gene>
<dbReference type="OrthoDB" id="2989999at2"/>
<sequence>MRNNFMYDSRLGISIPDPPYGEDTYTGEEWEDFVLQWEGIKGTIPDRIKEIETIIHTKQNQLSQESNFELSCHINSEIADFASIINDLWLWYRKDIKAIKLHL</sequence>
<comment type="caution">
    <text evidence="1">The sequence shown here is derived from an EMBL/GenBank/DDBJ whole genome shotgun (WGS) entry which is preliminary data.</text>
</comment>
<name>A0A2N5M0D4_9BACI</name>